<evidence type="ECO:0000313" key="2">
    <source>
        <dbReference type="EMBL" id="CAJ1930408.1"/>
    </source>
</evidence>
<keyword evidence="1" id="KW-0732">Signal</keyword>
<dbReference type="EMBL" id="CAKOGP040000113">
    <property type="protein sequence ID" value="CAJ1930408.1"/>
    <property type="molecule type" value="Genomic_DNA"/>
</dbReference>
<protein>
    <submittedName>
        <fullName evidence="2">Uncharacterized protein</fullName>
    </submittedName>
</protein>
<organism evidence="2 3">
    <name type="scientific">Cylindrotheca closterium</name>
    <dbReference type="NCBI Taxonomy" id="2856"/>
    <lineage>
        <taxon>Eukaryota</taxon>
        <taxon>Sar</taxon>
        <taxon>Stramenopiles</taxon>
        <taxon>Ochrophyta</taxon>
        <taxon>Bacillariophyta</taxon>
        <taxon>Bacillariophyceae</taxon>
        <taxon>Bacillariophycidae</taxon>
        <taxon>Bacillariales</taxon>
        <taxon>Bacillariaceae</taxon>
        <taxon>Cylindrotheca</taxon>
    </lineage>
</organism>
<dbReference type="AlphaFoldDB" id="A0AAD2FGQ4"/>
<sequence>MKILKTLSLLFLFSSQAASFTPSRNSASKVSATDHAGTVDASETSRRSFFESMALIPLVAMSVESANASGGATAGGAYLLSAKQRYNERVKTAVKGLLEVGTALKGGSTKEAEAYFGSEDAGSWKDLTAAGYLLSNAFRRSSTTSPDSLPAVKKYKALVKEVEGLQKKLKKGAGKAADQFSTVEEALEIWLTEIELPPAKEL</sequence>
<name>A0AAD2FGQ4_9STRA</name>
<dbReference type="Proteomes" id="UP001295423">
    <property type="component" value="Unassembled WGS sequence"/>
</dbReference>
<reference evidence="2" key="1">
    <citation type="submission" date="2023-08" db="EMBL/GenBank/DDBJ databases">
        <authorList>
            <person name="Audoor S."/>
            <person name="Bilcke G."/>
        </authorList>
    </citation>
    <scope>NUCLEOTIDE SEQUENCE</scope>
</reference>
<comment type="caution">
    <text evidence="2">The sequence shown here is derived from an EMBL/GenBank/DDBJ whole genome shotgun (WGS) entry which is preliminary data.</text>
</comment>
<keyword evidence="3" id="KW-1185">Reference proteome</keyword>
<gene>
    <name evidence="2" type="ORF">CYCCA115_LOCUS1930</name>
</gene>
<feature type="signal peptide" evidence="1">
    <location>
        <begin position="1"/>
        <end position="19"/>
    </location>
</feature>
<evidence type="ECO:0000256" key="1">
    <source>
        <dbReference type="SAM" id="SignalP"/>
    </source>
</evidence>
<feature type="chain" id="PRO_5042073186" evidence="1">
    <location>
        <begin position="20"/>
        <end position="202"/>
    </location>
</feature>
<evidence type="ECO:0000313" key="3">
    <source>
        <dbReference type="Proteomes" id="UP001295423"/>
    </source>
</evidence>
<accession>A0AAD2FGQ4</accession>
<proteinExistence type="predicted"/>